<sequence length="603" mass="65801">MPTASTSTVTPTTRHNQKDKRRGLFSNIGSIFRLTPKKKVNPQPRPKRQGYIPKYAHRDAIRSFHPPPPVLPRDLRCLDSNFTMDRLAPRCMGGLAEGEPPPSSAVYTYKGETDDEPIYVGKGKGKAKPSPNISSAESSCSDFLGAPMNSNMNLAVRAMPGYKNLFADTSGGNDILRKQVTLCDGFSYPSPIAHAAWFRGGQELSPVGQRAAAGPSSLSRPPIQRPSSWDSCAIGDGALGRRKRALPRTHSYSDAPLNVQEPGIYLAAQRYALVDKDQIYYRHGNVPQVLRRTNSMMKPSRLSQSESSSSLSSGSTPPYPSSSSSSSRKLQLNGQSNGKRHSNYSSGSSNQDESLPSSASQISSAATVTIREDSEAEAKAEADNTRKTCKTSQASECKGTTPRKQRRSRNDEAQDEAKLLPSPSGTPSKFKEELSDIEIKSRSSAASESEDADMKRIIDTQVKDPVPDNVTVAREAKGKGRATTENTPRCNNTGDEPDDDIDDEQMCIHPALRPKSYFSEDGVVLTDDLPGHDREGKDAIETTLPQEEEAQESVTRKEHTIDIPCSPSERSEPTAKDNNLEAKEQEHASHKRVDSTQDQQGVV</sequence>
<comment type="caution">
    <text evidence="2">The sequence shown here is derived from an EMBL/GenBank/DDBJ whole genome shotgun (WGS) entry which is preliminary data.</text>
</comment>
<feature type="region of interest" description="Disordered" evidence="1">
    <location>
        <begin position="291"/>
        <end position="603"/>
    </location>
</feature>
<feature type="compositionally biased region" description="Polar residues" evidence="1">
    <location>
        <begin position="328"/>
        <end position="353"/>
    </location>
</feature>
<dbReference type="EMBL" id="PTQR01000066">
    <property type="protein sequence ID" value="TKX22390.1"/>
    <property type="molecule type" value="Genomic_DNA"/>
</dbReference>
<feature type="compositionally biased region" description="Basic and acidic residues" evidence="1">
    <location>
        <begin position="529"/>
        <end position="540"/>
    </location>
</feature>
<gene>
    <name evidence="2" type="ORF">C1H76_5172</name>
</gene>
<dbReference type="AlphaFoldDB" id="A0A4U7B0A0"/>
<feature type="compositionally biased region" description="Basic and acidic residues" evidence="1">
    <location>
        <begin position="429"/>
        <end position="441"/>
    </location>
</feature>
<feature type="compositionally biased region" description="Low complexity" evidence="1">
    <location>
        <begin position="354"/>
        <end position="366"/>
    </location>
</feature>
<feature type="compositionally biased region" description="Basic and acidic residues" evidence="1">
    <location>
        <begin position="370"/>
        <end position="386"/>
    </location>
</feature>
<feature type="compositionally biased region" description="Polar residues" evidence="1">
    <location>
        <begin position="483"/>
        <end position="494"/>
    </location>
</feature>
<feature type="compositionally biased region" description="Low complexity" evidence="1">
    <location>
        <begin position="1"/>
        <end position="13"/>
    </location>
</feature>
<feature type="compositionally biased region" description="Acidic residues" evidence="1">
    <location>
        <begin position="495"/>
        <end position="505"/>
    </location>
</feature>
<organism evidence="2 3">
    <name type="scientific">Elsinoe australis</name>
    <dbReference type="NCBI Taxonomy" id="40998"/>
    <lineage>
        <taxon>Eukaryota</taxon>
        <taxon>Fungi</taxon>
        <taxon>Dikarya</taxon>
        <taxon>Ascomycota</taxon>
        <taxon>Pezizomycotina</taxon>
        <taxon>Dothideomycetes</taxon>
        <taxon>Dothideomycetidae</taxon>
        <taxon>Myriangiales</taxon>
        <taxon>Elsinoaceae</taxon>
        <taxon>Elsinoe</taxon>
    </lineage>
</organism>
<reference evidence="2 3" key="1">
    <citation type="submission" date="2018-02" db="EMBL/GenBank/DDBJ databases">
        <title>Draft genome sequences of Elsinoe sp., causing black scab on jojoba.</title>
        <authorList>
            <person name="Stodart B."/>
            <person name="Jeffress S."/>
            <person name="Ash G."/>
            <person name="Arun Chinnappa K."/>
        </authorList>
    </citation>
    <scope>NUCLEOTIDE SEQUENCE [LARGE SCALE GENOMIC DNA]</scope>
    <source>
        <strain evidence="2 3">Hillstone_2</strain>
    </source>
</reference>
<feature type="region of interest" description="Disordered" evidence="1">
    <location>
        <begin position="208"/>
        <end position="231"/>
    </location>
</feature>
<feature type="region of interest" description="Disordered" evidence="1">
    <location>
        <begin position="1"/>
        <end position="28"/>
    </location>
</feature>
<name>A0A4U7B0A0_9PEZI</name>
<evidence type="ECO:0000313" key="2">
    <source>
        <dbReference type="EMBL" id="TKX22390.1"/>
    </source>
</evidence>
<accession>A0A4U7B0A0</accession>
<feature type="compositionally biased region" description="Low complexity" evidence="1">
    <location>
        <begin position="299"/>
        <end position="327"/>
    </location>
</feature>
<evidence type="ECO:0000313" key="3">
    <source>
        <dbReference type="Proteomes" id="UP000308133"/>
    </source>
</evidence>
<evidence type="ECO:0000256" key="1">
    <source>
        <dbReference type="SAM" id="MobiDB-lite"/>
    </source>
</evidence>
<feature type="compositionally biased region" description="Basic and acidic residues" evidence="1">
    <location>
        <begin position="569"/>
        <end position="595"/>
    </location>
</feature>
<protein>
    <submittedName>
        <fullName evidence="2">Uncharacterized protein</fullName>
    </submittedName>
</protein>
<feature type="compositionally biased region" description="Basic and acidic residues" evidence="1">
    <location>
        <begin position="408"/>
        <end position="418"/>
    </location>
</feature>
<proteinExistence type="predicted"/>
<dbReference type="Proteomes" id="UP000308133">
    <property type="component" value="Unassembled WGS sequence"/>
</dbReference>
<feature type="compositionally biased region" description="Basic and acidic residues" evidence="1">
    <location>
        <begin position="452"/>
        <end position="466"/>
    </location>
</feature>